<dbReference type="InParanoid" id="W2RY46"/>
<dbReference type="eggNOG" id="KOG4306">
    <property type="taxonomic scope" value="Eukaryota"/>
</dbReference>
<protein>
    <submittedName>
        <fullName evidence="1">Uncharacterized protein</fullName>
    </submittedName>
</protein>
<accession>W2RY46</accession>
<dbReference type="GeneID" id="19970529"/>
<reference evidence="1 2" key="1">
    <citation type="submission" date="2013-03" db="EMBL/GenBank/DDBJ databases">
        <title>The Genome Sequence of Phialophora europaea CBS 101466.</title>
        <authorList>
            <consortium name="The Broad Institute Genomics Platform"/>
            <person name="Cuomo C."/>
            <person name="de Hoog S."/>
            <person name="Gorbushina A."/>
            <person name="Walker B."/>
            <person name="Young S.K."/>
            <person name="Zeng Q."/>
            <person name="Gargeya S."/>
            <person name="Fitzgerald M."/>
            <person name="Haas B."/>
            <person name="Abouelleil A."/>
            <person name="Allen A.W."/>
            <person name="Alvarado L."/>
            <person name="Arachchi H.M."/>
            <person name="Berlin A.M."/>
            <person name="Chapman S.B."/>
            <person name="Gainer-Dewar J."/>
            <person name="Goldberg J."/>
            <person name="Griggs A."/>
            <person name="Gujja S."/>
            <person name="Hansen M."/>
            <person name="Howarth C."/>
            <person name="Imamovic A."/>
            <person name="Ireland A."/>
            <person name="Larimer J."/>
            <person name="McCowan C."/>
            <person name="Murphy C."/>
            <person name="Pearson M."/>
            <person name="Poon T.W."/>
            <person name="Priest M."/>
            <person name="Roberts A."/>
            <person name="Saif S."/>
            <person name="Shea T."/>
            <person name="Sisk P."/>
            <person name="Sykes S."/>
            <person name="Wortman J."/>
            <person name="Nusbaum C."/>
            <person name="Birren B."/>
        </authorList>
    </citation>
    <scope>NUCLEOTIDE SEQUENCE [LARGE SCALE GENOMIC DNA]</scope>
    <source>
        <strain evidence="1 2">CBS 101466</strain>
    </source>
</reference>
<evidence type="ECO:0000313" key="2">
    <source>
        <dbReference type="Proteomes" id="UP000030752"/>
    </source>
</evidence>
<organism evidence="1 2">
    <name type="scientific">Cyphellophora europaea (strain CBS 101466)</name>
    <name type="common">Phialophora europaea</name>
    <dbReference type="NCBI Taxonomy" id="1220924"/>
    <lineage>
        <taxon>Eukaryota</taxon>
        <taxon>Fungi</taxon>
        <taxon>Dikarya</taxon>
        <taxon>Ascomycota</taxon>
        <taxon>Pezizomycotina</taxon>
        <taxon>Eurotiomycetes</taxon>
        <taxon>Chaetothyriomycetidae</taxon>
        <taxon>Chaetothyriales</taxon>
        <taxon>Cyphellophoraceae</taxon>
        <taxon>Cyphellophora</taxon>
    </lineage>
</organism>
<proteinExistence type="predicted"/>
<evidence type="ECO:0000313" key="1">
    <source>
        <dbReference type="EMBL" id="ETN41255.1"/>
    </source>
</evidence>
<sequence length="467" mass="51591">MANPPAVGKEPLSLSKGLQVWTYLEPHSPITVELDHKGQRTYIWGPSSNYTDANDIEFPKSHEHATLSIKVNGQTLKQYTMQLGAIDGSLTTTIPATRANPAFKVGGYWLSIGIMNAPSGYQDQLYVHMTSDQSDWMAALPPGTPYHALCLAGAHDAGMNTMQGLDMITSNKDALDVALKFLLPFISILVAHKFPDYAVWLGGLTQKDTISNMLAMGVRYFDFRPGYWVNQLRPFFHDIRHQHAFLPGALWKDNLTEILRFLTAHKNEVVQVALGSSGFQHADMIPSTADLKSIMAQAKASPGVDPTLKVAGLEAFQQTLDSLRSTNSRLVLTDANHGPKMKVLDAYSDGAWATLKPLTIREAFQNAITPAAQQGKDQTEFQVQGTATAWYINAHHYQSLIDANHYNLPLVQTKGQFDNNLLGYVLRQVPTLTAKQHWVILDDFVDGVTVETAIEITKKRIAQLGLP</sequence>
<dbReference type="VEuPathDB" id="FungiDB:HMPREF1541_03190"/>
<dbReference type="GO" id="GO:0008081">
    <property type="term" value="F:phosphoric diester hydrolase activity"/>
    <property type="evidence" value="ECO:0007669"/>
    <property type="project" value="InterPro"/>
</dbReference>
<dbReference type="InterPro" id="IPR017946">
    <property type="entry name" value="PLC-like_Pdiesterase_TIM-brl"/>
</dbReference>
<dbReference type="RefSeq" id="XP_008715764.1">
    <property type="nucleotide sequence ID" value="XM_008717542.1"/>
</dbReference>
<dbReference type="OrthoDB" id="1046782at2759"/>
<dbReference type="GO" id="GO:0006629">
    <property type="term" value="P:lipid metabolic process"/>
    <property type="evidence" value="ECO:0007669"/>
    <property type="project" value="InterPro"/>
</dbReference>
<dbReference type="AlphaFoldDB" id="W2RY46"/>
<dbReference type="InterPro" id="IPR051057">
    <property type="entry name" value="PI-PLC_domain"/>
</dbReference>
<name>W2RY46_CYPE1</name>
<dbReference type="EMBL" id="KB822719">
    <property type="protein sequence ID" value="ETN41255.1"/>
    <property type="molecule type" value="Genomic_DNA"/>
</dbReference>
<dbReference type="Proteomes" id="UP000030752">
    <property type="component" value="Unassembled WGS sequence"/>
</dbReference>
<gene>
    <name evidence="1" type="ORF">HMPREF1541_03190</name>
</gene>
<dbReference type="PANTHER" id="PTHR13593:SF146">
    <property type="entry name" value="PLC-LIKE PHOSPHODIESTERASE"/>
    <property type="match status" value="1"/>
</dbReference>
<dbReference type="Gene3D" id="3.20.20.190">
    <property type="entry name" value="Phosphatidylinositol (PI) phosphodiesterase"/>
    <property type="match status" value="1"/>
</dbReference>
<dbReference type="HOGENOM" id="CLU_024751_0_0_1"/>
<dbReference type="SUPFAM" id="SSF51695">
    <property type="entry name" value="PLC-like phosphodiesterases"/>
    <property type="match status" value="1"/>
</dbReference>
<keyword evidence="2" id="KW-1185">Reference proteome</keyword>
<dbReference type="PANTHER" id="PTHR13593">
    <property type="match status" value="1"/>
</dbReference>